<dbReference type="CDD" id="cd14667">
    <property type="entry name" value="3D_containing_proteins"/>
    <property type="match status" value="1"/>
</dbReference>
<keyword evidence="4" id="KW-0788">Thiol protease</keyword>
<evidence type="ECO:0000313" key="8">
    <source>
        <dbReference type="EMBL" id="GBU03688.1"/>
    </source>
</evidence>
<dbReference type="GO" id="GO:0006508">
    <property type="term" value="P:proteolysis"/>
    <property type="evidence" value="ECO:0007669"/>
    <property type="project" value="UniProtKB-KW"/>
</dbReference>
<dbReference type="InterPro" id="IPR051202">
    <property type="entry name" value="Peptidase_C40"/>
</dbReference>
<evidence type="ECO:0000259" key="7">
    <source>
        <dbReference type="PROSITE" id="PS51935"/>
    </source>
</evidence>
<evidence type="ECO:0000256" key="6">
    <source>
        <dbReference type="SAM" id="Phobius"/>
    </source>
</evidence>
<keyword evidence="6" id="KW-0472">Membrane</keyword>
<dbReference type="InterPro" id="IPR059180">
    <property type="entry name" value="3D_YorM"/>
</dbReference>
<dbReference type="EMBL" id="SLZV01000037">
    <property type="protein sequence ID" value="TCS61383.1"/>
    <property type="molecule type" value="Genomic_DNA"/>
</dbReference>
<feature type="compositionally biased region" description="Basic and acidic residues" evidence="5">
    <location>
        <begin position="1"/>
        <end position="21"/>
    </location>
</feature>
<reference evidence="8 11" key="1">
    <citation type="journal article" date="2018" name="Int. J. Syst. Evol. Microbiol.">
        <title>Draft Genome Sequence of Faecalimonas umbilicata JCM 30896T, an Acetate-Producing Bacterium Isolated from Human Feces.</title>
        <authorList>
            <person name="Sakamoto M."/>
            <person name="Ikeyama N."/>
            <person name="Yuki M."/>
            <person name="Ohkuma M."/>
        </authorList>
    </citation>
    <scope>NUCLEOTIDE SEQUENCE [LARGE SCALE GENOMIC DNA]</scope>
    <source>
        <strain evidence="8 11">EGH7</strain>
    </source>
</reference>
<dbReference type="SUPFAM" id="SSF54001">
    <property type="entry name" value="Cysteine proteinases"/>
    <property type="match status" value="1"/>
</dbReference>
<keyword evidence="3 9" id="KW-0378">Hydrolase</keyword>
<evidence type="ECO:0000256" key="4">
    <source>
        <dbReference type="ARBA" id="ARBA00022807"/>
    </source>
</evidence>
<keyword evidence="11" id="KW-1185">Reference proteome</keyword>
<protein>
    <submittedName>
        <fullName evidence="9">Cell wall-associated NlpC family hydrolase</fullName>
    </submittedName>
    <submittedName>
        <fullName evidence="8">Peptidase M24</fullName>
    </submittedName>
</protein>
<feature type="compositionally biased region" description="Basic and acidic residues" evidence="5">
    <location>
        <begin position="80"/>
        <end position="90"/>
    </location>
</feature>
<name>A0A4R3J8X0_9FIRM</name>
<feature type="compositionally biased region" description="Basic residues" evidence="5">
    <location>
        <begin position="132"/>
        <end position="141"/>
    </location>
</feature>
<dbReference type="PANTHER" id="PTHR47053">
    <property type="entry name" value="MUREIN DD-ENDOPEPTIDASE MEPH-RELATED"/>
    <property type="match status" value="1"/>
</dbReference>
<evidence type="ECO:0000256" key="1">
    <source>
        <dbReference type="ARBA" id="ARBA00007074"/>
    </source>
</evidence>
<evidence type="ECO:0000313" key="11">
    <source>
        <dbReference type="Proteomes" id="UP000702954"/>
    </source>
</evidence>
<organism evidence="9 10">
    <name type="scientific">Faecalimonas umbilicata</name>
    <dbReference type="NCBI Taxonomy" id="1912855"/>
    <lineage>
        <taxon>Bacteria</taxon>
        <taxon>Bacillati</taxon>
        <taxon>Bacillota</taxon>
        <taxon>Clostridia</taxon>
        <taxon>Lachnospirales</taxon>
        <taxon>Lachnospiraceae</taxon>
        <taxon>Faecalimonas</taxon>
    </lineage>
</organism>
<evidence type="ECO:0000313" key="9">
    <source>
        <dbReference type="EMBL" id="TCS61383.1"/>
    </source>
</evidence>
<feature type="compositionally biased region" description="Basic and acidic residues" evidence="5">
    <location>
        <begin position="30"/>
        <end position="69"/>
    </location>
</feature>
<dbReference type="NCBIfam" id="NF045974">
    <property type="entry name" value="conju_CD1108"/>
    <property type="match status" value="1"/>
</dbReference>
<dbReference type="GO" id="GO:0008234">
    <property type="term" value="F:cysteine-type peptidase activity"/>
    <property type="evidence" value="ECO:0007669"/>
    <property type="project" value="UniProtKB-KW"/>
</dbReference>
<proteinExistence type="inferred from homology"/>
<keyword evidence="6" id="KW-1133">Transmembrane helix</keyword>
<dbReference type="InterPro" id="IPR000064">
    <property type="entry name" value="NLP_P60_dom"/>
</dbReference>
<evidence type="ECO:0000256" key="2">
    <source>
        <dbReference type="ARBA" id="ARBA00022670"/>
    </source>
</evidence>
<feature type="transmembrane region" description="Helical" evidence="6">
    <location>
        <begin position="327"/>
        <end position="346"/>
    </location>
</feature>
<keyword evidence="6" id="KW-0812">Transmembrane</keyword>
<dbReference type="EMBL" id="BHEO01000002">
    <property type="protein sequence ID" value="GBU03688.1"/>
    <property type="molecule type" value="Genomic_DNA"/>
</dbReference>
<evidence type="ECO:0000256" key="5">
    <source>
        <dbReference type="SAM" id="MobiDB-lite"/>
    </source>
</evidence>
<dbReference type="AlphaFoldDB" id="A0A4R3J8X0"/>
<dbReference type="Proteomes" id="UP000702954">
    <property type="component" value="Unassembled WGS sequence"/>
</dbReference>
<accession>A0A4R3J8X0</accession>
<dbReference type="PROSITE" id="PS51935">
    <property type="entry name" value="NLPC_P60"/>
    <property type="match status" value="1"/>
</dbReference>
<sequence>MAGKELKGREKVVSKMTRDGLTEENLADGSVKDISHKSRGRPPEMKQDFVFDREKKKAQQSDEQGEKRNLQKKQIRKSSLRKEAVSKESILEESVLDGEEFGEKNVSEKSPQYKKKFREHAQIPEDDSLTGQKKKIRKKQIQKQMRKEQTKLGRLSFDDEENQMVKGPGMKPGRTIGRYAVRDAVSKGISDPEEEEQDVATETVQFAERGTETAVRGLRYAQLRSQRADVKANQRGYHLDETGEKLKFGMSDSMGKAGAEETAKKSEEKKRVLNRFFQRKRYKDAYRAARTGKTAGSAGGAATVAGVENITVKAKIALKEIVKRNRAVFFGAGIFVLLFLIVAVSLGSCSASIQGGGSVIEITTYPGTDEDIYAAEKYYVSLETALNQQINEMEATHPDYDEYQYNVGEIAHNPYHLISYLTAKYGDWKFEDIKDELQALFEAQYSLDTESKTETVTETKTVRVGESLGNVVTSGYCNCSICCGQWSGGPTASGVYPTANHTIAVDASDPFVPMGTKIVMNGVEYTVEDTGAFARYGVQFDVYYDNHSAASAHGHKTWEAFIADSNGSNEVTVTNTTTKKILYVTLGNTGFDAVARANLNEEQMILYNALNTTYGNRNYLWDIGNISTGSGSDGMSYEIPPEALQDEEFARMIREAEKYLGVPYVWGGYSPSGFDCSGFVSYVINHCGNGWNLGRQTAEGLRNSCTFVSPGDAKPGDLIFFQGTYSTPGASHVGIYVGNNMMIHCGDPIHYSNIGTAYWQQHFMCFGRLP</sequence>
<dbReference type="Gene3D" id="3.90.1720.10">
    <property type="entry name" value="endopeptidase domain like (from Nostoc punctiforme)"/>
    <property type="match status" value="1"/>
</dbReference>
<dbReference type="Pfam" id="PF00877">
    <property type="entry name" value="NLPC_P60"/>
    <property type="match status" value="1"/>
</dbReference>
<feature type="region of interest" description="Disordered" evidence="5">
    <location>
        <begin position="1"/>
        <end position="177"/>
    </location>
</feature>
<dbReference type="InterPro" id="IPR038765">
    <property type="entry name" value="Papain-like_cys_pep_sf"/>
</dbReference>
<dbReference type="PANTHER" id="PTHR47053:SF1">
    <property type="entry name" value="MUREIN DD-ENDOPEPTIDASE MEPH-RELATED"/>
    <property type="match status" value="1"/>
</dbReference>
<comment type="caution">
    <text evidence="9">The sequence shown here is derived from an EMBL/GenBank/DDBJ whole genome shotgun (WGS) entry which is preliminary data.</text>
</comment>
<feature type="compositionally biased region" description="Basic residues" evidence="5">
    <location>
        <begin position="70"/>
        <end position="79"/>
    </location>
</feature>
<reference evidence="9 10" key="2">
    <citation type="submission" date="2019-03" db="EMBL/GenBank/DDBJ databases">
        <title>Genomic Encyclopedia of Type Strains, Phase IV (KMG-IV): sequencing the most valuable type-strain genomes for metagenomic binning, comparative biology and taxonomic classification.</title>
        <authorList>
            <person name="Goeker M."/>
        </authorList>
    </citation>
    <scope>NUCLEOTIDE SEQUENCE [LARGE SCALE GENOMIC DNA]</scope>
    <source>
        <strain evidence="9 10">DSM 103426</strain>
    </source>
</reference>
<keyword evidence="2" id="KW-0645">Protease</keyword>
<evidence type="ECO:0000313" key="10">
    <source>
        <dbReference type="Proteomes" id="UP000294613"/>
    </source>
</evidence>
<gene>
    <name evidence="9" type="ORF">EDD74_13711</name>
    <name evidence="8" type="ORF">FAEUMB_02290</name>
</gene>
<dbReference type="Proteomes" id="UP000294613">
    <property type="component" value="Unassembled WGS sequence"/>
</dbReference>
<evidence type="ECO:0000256" key="3">
    <source>
        <dbReference type="ARBA" id="ARBA00022801"/>
    </source>
</evidence>
<comment type="similarity">
    <text evidence="1">Belongs to the peptidase C40 family.</text>
</comment>
<feature type="domain" description="NlpC/P60" evidence="7">
    <location>
        <begin position="646"/>
        <end position="770"/>
    </location>
</feature>